<comment type="caution">
    <text evidence="4">The sequence shown here is derived from an EMBL/GenBank/DDBJ whole genome shotgun (WGS) entry which is preliminary data.</text>
</comment>
<keyword evidence="3" id="KW-0732">Signal</keyword>
<dbReference type="InterPro" id="IPR006059">
    <property type="entry name" value="SBP"/>
</dbReference>
<dbReference type="SUPFAM" id="SSF53850">
    <property type="entry name" value="Periplasmic binding protein-like II"/>
    <property type="match status" value="1"/>
</dbReference>
<sequence>MAAAHPSPKAVTALNLLARKSCWPIAVVGTLLLGGCGGTGLTADGTVTLKLVAADYGDSEATSSSHYWDELARRFEAANPKIKVSVQVVSWNDIDQRVAAMIKNGSSPDVVQTGGYADQVAAGRLYPASDVLSIDTQVNMIDAFSKAGQVLGSQYGIPFVASSRAFFYNKAVFAKAGIGQPPATWEELRKDAALIRQKVPGVIPYGLPLGPEEAQAESMMWTMSGGGGLADNAGNYTIDSEQNRATFSWLRTNLVDARLTYPDPGTVDRKTAFGDFAAGKVAMLNGHPSLIQKALNAKIDYGTAAIPRRDAQARAGTLGVADWMMAFKANGHRAEIKKFLSFVYTKENTLKFDELYNLLPVTQDTRDEMTSGGKHEDLKQFLAALPSASFYPLGDPSWDKVSGMVKKDVGGAVRDGGDDVLATLQHAAAEAASKARR</sequence>
<keyword evidence="4" id="KW-0762">Sugar transport</keyword>
<organism evidence="4 5">
    <name type="scientific">Kitasatospora atroaurantiaca</name>
    <dbReference type="NCBI Taxonomy" id="285545"/>
    <lineage>
        <taxon>Bacteria</taxon>
        <taxon>Bacillati</taxon>
        <taxon>Actinomycetota</taxon>
        <taxon>Actinomycetes</taxon>
        <taxon>Kitasatosporales</taxon>
        <taxon>Streptomycetaceae</taxon>
        <taxon>Kitasatospora</taxon>
    </lineage>
</organism>
<dbReference type="EMBL" id="VIVR01000001">
    <property type="protein sequence ID" value="TWE18985.1"/>
    <property type="molecule type" value="Genomic_DNA"/>
</dbReference>
<evidence type="ECO:0000313" key="4">
    <source>
        <dbReference type="EMBL" id="TWE18985.1"/>
    </source>
</evidence>
<dbReference type="AlphaFoldDB" id="A0A561ETP9"/>
<evidence type="ECO:0000256" key="3">
    <source>
        <dbReference type="ARBA" id="ARBA00022729"/>
    </source>
</evidence>
<dbReference type="InterPro" id="IPR050490">
    <property type="entry name" value="Bact_solute-bd_prot1"/>
</dbReference>
<keyword evidence="5" id="KW-1185">Reference proteome</keyword>
<dbReference type="PROSITE" id="PS01037">
    <property type="entry name" value="SBP_BACTERIAL_1"/>
    <property type="match status" value="1"/>
</dbReference>
<dbReference type="PANTHER" id="PTHR43649">
    <property type="entry name" value="ARABINOSE-BINDING PROTEIN-RELATED"/>
    <property type="match status" value="1"/>
</dbReference>
<evidence type="ECO:0000256" key="2">
    <source>
        <dbReference type="ARBA" id="ARBA00022448"/>
    </source>
</evidence>
<dbReference type="PANTHER" id="PTHR43649:SF30">
    <property type="entry name" value="ABC TRANSPORTER SUBSTRATE-BINDING PROTEIN"/>
    <property type="match status" value="1"/>
</dbReference>
<gene>
    <name evidence="4" type="ORF">FB465_4086</name>
</gene>
<accession>A0A561ETP9</accession>
<dbReference type="Proteomes" id="UP000318416">
    <property type="component" value="Unassembled WGS sequence"/>
</dbReference>
<dbReference type="InterPro" id="IPR006061">
    <property type="entry name" value="SBP_1_CS"/>
</dbReference>
<comment type="similarity">
    <text evidence="1">Belongs to the bacterial solute-binding protein 1 family.</text>
</comment>
<evidence type="ECO:0000256" key="1">
    <source>
        <dbReference type="ARBA" id="ARBA00008520"/>
    </source>
</evidence>
<name>A0A561ETP9_9ACTN</name>
<dbReference type="Gene3D" id="3.40.190.10">
    <property type="entry name" value="Periplasmic binding protein-like II"/>
    <property type="match status" value="2"/>
</dbReference>
<evidence type="ECO:0000313" key="5">
    <source>
        <dbReference type="Proteomes" id="UP000318416"/>
    </source>
</evidence>
<protein>
    <submittedName>
        <fullName evidence="4">Multiple sugar transport system substrate-binding protein</fullName>
    </submittedName>
</protein>
<dbReference type="Pfam" id="PF01547">
    <property type="entry name" value="SBP_bac_1"/>
    <property type="match status" value="1"/>
</dbReference>
<dbReference type="GO" id="GO:0055085">
    <property type="term" value="P:transmembrane transport"/>
    <property type="evidence" value="ECO:0007669"/>
    <property type="project" value="InterPro"/>
</dbReference>
<keyword evidence="2" id="KW-0813">Transport</keyword>
<proteinExistence type="inferred from homology"/>
<reference evidence="4 5" key="1">
    <citation type="submission" date="2019-06" db="EMBL/GenBank/DDBJ databases">
        <title>Sequencing the genomes of 1000 actinobacteria strains.</title>
        <authorList>
            <person name="Klenk H.-P."/>
        </authorList>
    </citation>
    <scope>NUCLEOTIDE SEQUENCE [LARGE SCALE GENOMIC DNA]</scope>
    <source>
        <strain evidence="4 5">DSM 41649</strain>
    </source>
</reference>